<dbReference type="EMBL" id="KQ965896">
    <property type="protein sequence ID" value="KXS09046.1"/>
    <property type="molecule type" value="Genomic_DNA"/>
</dbReference>
<dbReference type="PANTHER" id="PTHR11559">
    <property type="entry name" value="CARBOXYLESTERASE"/>
    <property type="match status" value="1"/>
</dbReference>
<dbReference type="OMA" id="ENCIAPT"/>
<dbReference type="ESTHER" id="gonpr-a0a138zx12">
    <property type="family name" value="Carb_B_Root"/>
</dbReference>
<dbReference type="InterPro" id="IPR002018">
    <property type="entry name" value="CarbesteraseB"/>
</dbReference>
<reference evidence="5 6" key="1">
    <citation type="journal article" date="2015" name="Genome Biol. Evol.">
        <title>Phylogenomic analyses indicate that early fungi evolved digesting cell walls of algal ancestors of land plants.</title>
        <authorList>
            <person name="Chang Y."/>
            <person name="Wang S."/>
            <person name="Sekimoto S."/>
            <person name="Aerts A.L."/>
            <person name="Choi C."/>
            <person name="Clum A."/>
            <person name="LaButti K.M."/>
            <person name="Lindquist E.A."/>
            <person name="Yee Ngan C."/>
            <person name="Ohm R.A."/>
            <person name="Salamov A.A."/>
            <person name="Grigoriev I.V."/>
            <person name="Spatafora J.W."/>
            <person name="Berbee M.L."/>
        </authorList>
    </citation>
    <scope>NUCLEOTIDE SEQUENCE [LARGE SCALE GENOMIC DNA]</scope>
    <source>
        <strain evidence="5 6">JEL478</strain>
    </source>
</reference>
<evidence type="ECO:0000256" key="2">
    <source>
        <dbReference type="ARBA" id="ARBA00022801"/>
    </source>
</evidence>
<evidence type="ECO:0000256" key="1">
    <source>
        <dbReference type="ARBA" id="ARBA00005964"/>
    </source>
</evidence>
<dbReference type="Pfam" id="PF00135">
    <property type="entry name" value="COesterase"/>
    <property type="match status" value="1"/>
</dbReference>
<evidence type="ECO:0000256" key="3">
    <source>
        <dbReference type="RuleBase" id="RU361235"/>
    </source>
</evidence>
<feature type="signal peptide" evidence="3">
    <location>
        <begin position="1"/>
        <end position="28"/>
    </location>
</feature>
<dbReference type="SUPFAM" id="SSF53474">
    <property type="entry name" value="alpha/beta-Hydrolases"/>
    <property type="match status" value="1"/>
</dbReference>
<protein>
    <recommendedName>
        <fullName evidence="3">Carboxylic ester hydrolase</fullName>
        <ecNumber evidence="3">3.1.1.-</ecNumber>
    </recommendedName>
</protein>
<dbReference type="InterPro" id="IPR029058">
    <property type="entry name" value="AB_hydrolase_fold"/>
</dbReference>
<comment type="similarity">
    <text evidence="1 3">Belongs to the type-B carboxylesterase/lipase family.</text>
</comment>
<keyword evidence="6" id="KW-1185">Reference proteome</keyword>
<dbReference type="STRING" id="1344416.A0A138ZX12"/>
<gene>
    <name evidence="5" type="ORF">M427DRAFT_64853</name>
</gene>
<dbReference type="AlphaFoldDB" id="A0A138ZX12"/>
<proteinExistence type="inferred from homology"/>
<feature type="domain" description="Carboxylesterase type B" evidence="4">
    <location>
        <begin position="33"/>
        <end position="536"/>
    </location>
</feature>
<dbReference type="InterPro" id="IPR019826">
    <property type="entry name" value="Carboxylesterase_B_AS"/>
</dbReference>
<name>A0A138ZX12_GONPJ</name>
<dbReference type="GO" id="GO:0016787">
    <property type="term" value="F:hydrolase activity"/>
    <property type="evidence" value="ECO:0007669"/>
    <property type="project" value="UniProtKB-KW"/>
</dbReference>
<dbReference type="PROSITE" id="PS00122">
    <property type="entry name" value="CARBOXYLESTERASE_B_1"/>
    <property type="match status" value="1"/>
</dbReference>
<dbReference type="InterPro" id="IPR050309">
    <property type="entry name" value="Type-B_Carboxylest/Lipase"/>
</dbReference>
<accession>A0A138ZX12</accession>
<evidence type="ECO:0000259" key="4">
    <source>
        <dbReference type="Pfam" id="PF00135"/>
    </source>
</evidence>
<keyword evidence="3" id="KW-0732">Signal</keyword>
<feature type="chain" id="PRO_5007230238" description="Carboxylic ester hydrolase" evidence="3">
    <location>
        <begin position="29"/>
        <end position="556"/>
    </location>
</feature>
<organism evidence="5 6">
    <name type="scientific">Gonapodya prolifera (strain JEL478)</name>
    <name type="common">Monoblepharis prolifera</name>
    <dbReference type="NCBI Taxonomy" id="1344416"/>
    <lineage>
        <taxon>Eukaryota</taxon>
        <taxon>Fungi</taxon>
        <taxon>Fungi incertae sedis</taxon>
        <taxon>Chytridiomycota</taxon>
        <taxon>Chytridiomycota incertae sedis</taxon>
        <taxon>Monoblepharidomycetes</taxon>
        <taxon>Monoblepharidales</taxon>
        <taxon>Gonapodyaceae</taxon>
        <taxon>Gonapodya</taxon>
    </lineage>
</organism>
<dbReference type="EC" id="3.1.1.-" evidence="3"/>
<dbReference type="OrthoDB" id="2134434at2759"/>
<evidence type="ECO:0000313" key="5">
    <source>
        <dbReference type="EMBL" id="KXS09046.1"/>
    </source>
</evidence>
<evidence type="ECO:0000313" key="6">
    <source>
        <dbReference type="Proteomes" id="UP000070544"/>
    </source>
</evidence>
<dbReference type="Proteomes" id="UP000070544">
    <property type="component" value="Unassembled WGS sequence"/>
</dbReference>
<sequence length="556" mass="59954">MNHKTRQGRMLLPVLISAVALFGGGVFGQDVSTSTVTTEQGTVTGTVFQGGWREFRNIPFAEPPVGDLRWKAPKYPPTKYGSRKATTDVGYACCSQAPANLGGPICNGSASEDCLVLHVYTPASASKPNASLPVMFWIHGGALIAGNAAQSNGSNIVENFDVVLVKTNYRLNVFGFLGGEDLLQDAETGGLNFGFQDQVAALKWVQINIAAFGGDPSKVTIYGESAGAISVGWLTLIPQAEGLFHQVIMESGGPGSLDANNPLSDFSVNGQYKKALKAFNITDPKLTREQRVAALRNVSEADLTKWAATAISAGLPTVDGVTIPTNSWQLLKDQKIHPNIRAVIIGDNENEGTVFTYIYGNSYAIMQTLLNGTSSPQILPPDTTIGAEMWPEDWSKRVLDVYFQGRVGDSHKEFDGAGEILGDFIFYSCDRYFAEAAIKSGKTVYKYRFNVNNTGVNLTDPAGNYFGAAHGSEVAFVCVFGFLDPTLADTDKRTSLAMVTRWTNFAIHGDPNYGINSTAANTAWPVYTLPERRMQLFGPNGTSTDIKEADLHTYSG</sequence>
<keyword evidence="2 3" id="KW-0378">Hydrolase</keyword>
<dbReference type="Gene3D" id="3.40.50.1820">
    <property type="entry name" value="alpha/beta hydrolase"/>
    <property type="match status" value="1"/>
</dbReference>